<keyword evidence="3" id="KW-1185">Reference proteome</keyword>
<evidence type="ECO:0000256" key="1">
    <source>
        <dbReference type="SAM" id="MobiDB-lite"/>
    </source>
</evidence>
<evidence type="ECO:0000313" key="3">
    <source>
        <dbReference type="Proteomes" id="UP001172681"/>
    </source>
</evidence>
<proteinExistence type="predicted"/>
<feature type="region of interest" description="Disordered" evidence="1">
    <location>
        <begin position="491"/>
        <end position="658"/>
    </location>
</feature>
<dbReference type="EMBL" id="JAPDRN010000058">
    <property type="protein sequence ID" value="KAJ9631297.1"/>
    <property type="molecule type" value="Genomic_DNA"/>
</dbReference>
<feature type="compositionally biased region" description="Low complexity" evidence="1">
    <location>
        <begin position="393"/>
        <end position="402"/>
    </location>
</feature>
<dbReference type="Proteomes" id="UP001172681">
    <property type="component" value="Unassembled WGS sequence"/>
</dbReference>
<feature type="compositionally biased region" description="Low complexity" evidence="1">
    <location>
        <begin position="250"/>
        <end position="261"/>
    </location>
</feature>
<organism evidence="2 3">
    <name type="scientific">Knufia peltigerae</name>
    <dbReference type="NCBI Taxonomy" id="1002370"/>
    <lineage>
        <taxon>Eukaryota</taxon>
        <taxon>Fungi</taxon>
        <taxon>Dikarya</taxon>
        <taxon>Ascomycota</taxon>
        <taxon>Pezizomycotina</taxon>
        <taxon>Eurotiomycetes</taxon>
        <taxon>Chaetothyriomycetidae</taxon>
        <taxon>Chaetothyriales</taxon>
        <taxon>Trichomeriaceae</taxon>
        <taxon>Knufia</taxon>
    </lineage>
</organism>
<feature type="compositionally biased region" description="Low complexity" evidence="1">
    <location>
        <begin position="217"/>
        <end position="240"/>
    </location>
</feature>
<feature type="compositionally biased region" description="Basic and acidic residues" evidence="1">
    <location>
        <begin position="354"/>
        <end position="370"/>
    </location>
</feature>
<feature type="compositionally biased region" description="Low complexity" evidence="1">
    <location>
        <begin position="536"/>
        <end position="550"/>
    </location>
</feature>
<comment type="caution">
    <text evidence="2">The sequence shown here is derived from an EMBL/GenBank/DDBJ whole genome shotgun (WGS) entry which is preliminary data.</text>
</comment>
<dbReference type="AlphaFoldDB" id="A0AA38Y0B7"/>
<accession>A0AA38Y0B7</accession>
<feature type="compositionally biased region" description="Low complexity" evidence="1">
    <location>
        <begin position="513"/>
        <end position="528"/>
    </location>
</feature>
<feature type="region of interest" description="Disordered" evidence="1">
    <location>
        <begin position="213"/>
        <end position="267"/>
    </location>
</feature>
<protein>
    <submittedName>
        <fullName evidence="2">Uncharacterized protein</fullName>
    </submittedName>
</protein>
<feature type="compositionally biased region" description="Polar residues" evidence="1">
    <location>
        <begin position="377"/>
        <end position="387"/>
    </location>
</feature>
<sequence length="674" mass="74317">MCKAIRFRFLKCLELPEHARFCWKGDGLIDDIVYELCDYAKGNIPDKQPHVVGYPPNDKYYDILGIPRCSIVSEVREVDHLCAQCQRGLYHERRAGRPDPWAEAYNLIPDLQHDFTWHVAYVPWQNPFFREVNWNPVERPVPLDEPLFSPRDGTDYVHPDVGILNPNDTPSRWRSADGRVAILLDMSEDKEYRMTEWPVELSQKTDELRAWEREQQRQNQLKTQQQQPQRPQQPQQQSRQWHPRDAANTSSSGSSSSQQSGRAAPAFNNQTRPNIQIHAHPRAELDPIFDSLCQLLLQPVPAVSSHGPSQTTAGIAPPAPTTTIQPHPPRFTGGNGFAFTPTRLPSVPGWEPDSPSKRSREPSEDTDATRSSKRPKLSNTDQQSNISGDAHRQPQSSTSQPSGGAGHRPKVILRLQNPNAGTRKPSPPKVAKIRLIVTNWPRISQISDAARHNNTGIFRPGLPCLSIFIPPAPTGNIQLLPQGLPASGYVPGTDVRVGPGDGVSTRSSPDVPSVSSITTTDESSSRSSSSRRRTVGARSTSSGIPSIGTGFEADDEASHVSSSSSCSRSMSISSGASPSLVSSIDDTPCPEPKPARSKPVKITLKLTLKPNGVTKEDSGGPMRPRPTPRVRRTQSPYTGPTTRARARAQQAQQGPMTRARARALEKRVGVNYRV</sequence>
<feature type="compositionally biased region" description="Low complexity" evidence="1">
    <location>
        <begin position="559"/>
        <end position="579"/>
    </location>
</feature>
<gene>
    <name evidence="2" type="ORF">H2204_008239</name>
</gene>
<feature type="compositionally biased region" description="Low complexity" evidence="1">
    <location>
        <begin position="310"/>
        <end position="325"/>
    </location>
</feature>
<reference evidence="2" key="1">
    <citation type="submission" date="2022-10" db="EMBL/GenBank/DDBJ databases">
        <title>Culturing micro-colonial fungi from biological soil crusts in the Mojave desert and describing Neophaeococcomyces mojavensis, and introducing the new genera and species Taxawa tesnikishii.</title>
        <authorList>
            <person name="Kurbessoian T."/>
            <person name="Stajich J.E."/>
        </authorList>
    </citation>
    <scope>NUCLEOTIDE SEQUENCE</scope>
    <source>
        <strain evidence="2">TK_35</strain>
    </source>
</reference>
<name>A0AA38Y0B7_9EURO</name>
<evidence type="ECO:0000313" key="2">
    <source>
        <dbReference type="EMBL" id="KAJ9631297.1"/>
    </source>
</evidence>
<feature type="region of interest" description="Disordered" evidence="1">
    <location>
        <begin position="302"/>
        <end position="409"/>
    </location>
</feature>